<feature type="region of interest" description="Disordered" evidence="1">
    <location>
        <begin position="1"/>
        <end position="91"/>
    </location>
</feature>
<evidence type="ECO:0000256" key="1">
    <source>
        <dbReference type="SAM" id="MobiDB-lite"/>
    </source>
</evidence>
<proteinExistence type="predicted"/>
<gene>
    <name evidence="2" type="ORF">D4764_05G0000060</name>
</gene>
<organism evidence="2 3">
    <name type="scientific">Takifugu flavidus</name>
    <name type="common">sansaifugu</name>
    <dbReference type="NCBI Taxonomy" id="433684"/>
    <lineage>
        <taxon>Eukaryota</taxon>
        <taxon>Metazoa</taxon>
        <taxon>Chordata</taxon>
        <taxon>Craniata</taxon>
        <taxon>Vertebrata</taxon>
        <taxon>Euteleostomi</taxon>
        <taxon>Actinopterygii</taxon>
        <taxon>Neopterygii</taxon>
        <taxon>Teleostei</taxon>
        <taxon>Neoteleostei</taxon>
        <taxon>Acanthomorphata</taxon>
        <taxon>Eupercaria</taxon>
        <taxon>Tetraodontiformes</taxon>
        <taxon>Tetradontoidea</taxon>
        <taxon>Tetraodontidae</taxon>
        <taxon>Takifugu</taxon>
    </lineage>
</organism>
<dbReference type="AlphaFoldDB" id="A0A5C6MXZ7"/>
<evidence type="ECO:0000313" key="2">
    <source>
        <dbReference type="EMBL" id="TWW59916.1"/>
    </source>
</evidence>
<evidence type="ECO:0000313" key="3">
    <source>
        <dbReference type="Proteomes" id="UP000324091"/>
    </source>
</evidence>
<accession>A0A5C6MXZ7</accession>
<feature type="compositionally biased region" description="Basic and acidic residues" evidence="1">
    <location>
        <begin position="1"/>
        <end position="38"/>
    </location>
</feature>
<keyword evidence="3" id="KW-1185">Reference proteome</keyword>
<comment type="caution">
    <text evidence="2">The sequence shown here is derived from an EMBL/GenBank/DDBJ whole genome shotgun (WGS) entry which is preliminary data.</text>
</comment>
<sequence length="91" mass="9994">MGCRLGEWDQQQRSRGRAEKSKPGEPTGTRDAEAEVVVRGRKQIGCPGNRNKAGRTKTGRSPARSHIVSLRAADRLPEAPESQQNHLECCS</sequence>
<dbReference type="Proteomes" id="UP000324091">
    <property type="component" value="Chromosome 5"/>
</dbReference>
<name>A0A5C6MXZ7_9TELE</name>
<reference evidence="2 3" key="1">
    <citation type="submission" date="2019-04" db="EMBL/GenBank/DDBJ databases">
        <title>Chromosome genome assembly for Takifugu flavidus.</title>
        <authorList>
            <person name="Xiao S."/>
        </authorList>
    </citation>
    <scope>NUCLEOTIDE SEQUENCE [LARGE SCALE GENOMIC DNA]</scope>
    <source>
        <strain evidence="2">HTHZ2018</strain>
        <tissue evidence="2">Muscle</tissue>
    </source>
</reference>
<protein>
    <submittedName>
        <fullName evidence="2">Uncharacterized protein</fullName>
    </submittedName>
</protein>
<feature type="compositionally biased region" description="Polar residues" evidence="1">
    <location>
        <begin position="81"/>
        <end position="91"/>
    </location>
</feature>
<dbReference type="EMBL" id="RHFK02000018">
    <property type="protein sequence ID" value="TWW59916.1"/>
    <property type="molecule type" value="Genomic_DNA"/>
</dbReference>